<dbReference type="PROSITE" id="PS50404">
    <property type="entry name" value="GST_NTER"/>
    <property type="match status" value="1"/>
</dbReference>
<dbReference type="Pfam" id="PF00043">
    <property type="entry name" value="GST_C"/>
    <property type="match status" value="1"/>
</dbReference>
<dbReference type="GO" id="GO:0005737">
    <property type="term" value="C:cytoplasm"/>
    <property type="evidence" value="ECO:0007669"/>
    <property type="project" value="UniProtKB-SubCell"/>
</dbReference>
<dbReference type="KEGG" id="aqu:100641594"/>
<dbReference type="Gene3D" id="3.40.30.10">
    <property type="entry name" value="Glutaredoxin"/>
    <property type="match status" value="1"/>
</dbReference>
<dbReference type="eggNOG" id="KOG0867">
    <property type="taxonomic scope" value="Eukaryota"/>
</dbReference>
<dbReference type="OMA" id="SAYCEIM"/>
<dbReference type="PROSITE" id="PS50405">
    <property type="entry name" value="GST_CTER"/>
    <property type="match status" value="1"/>
</dbReference>
<keyword evidence="2" id="KW-0963">Cytoplasm</keyword>
<comment type="similarity">
    <text evidence="3">Belongs to the GST superfamily.</text>
</comment>
<dbReference type="Pfam" id="PF02798">
    <property type="entry name" value="GST_N"/>
    <property type="match status" value="1"/>
</dbReference>
<dbReference type="EnsemblMetazoa" id="XM_003387244.3">
    <property type="protein sequence ID" value="XP_003387292.1"/>
    <property type="gene ID" value="LOC100641594"/>
</dbReference>
<dbReference type="SUPFAM" id="SSF52833">
    <property type="entry name" value="Thioredoxin-like"/>
    <property type="match status" value="1"/>
</dbReference>
<dbReference type="PANTHER" id="PTHR43917:SF8">
    <property type="entry name" value="GH16740P-RELATED"/>
    <property type="match status" value="1"/>
</dbReference>
<dbReference type="SFLD" id="SFLDS00019">
    <property type="entry name" value="Glutathione_Transferase_(cytos"/>
    <property type="match status" value="1"/>
</dbReference>
<dbReference type="OrthoDB" id="422574at2759"/>
<evidence type="ECO:0000256" key="2">
    <source>
        <dbReference type="ARBA" id="ARBA00022490"/>
    </source>
</evidence>
<dbReference type="Proteomes" id="UP000007879">
    <property type="component" value="Unassembled WGS sequence"/>
</dbReference>
<evidence type="ECO:0000256" key="1">
    <source>
        <dbReference type="ARBA" id="ARBA00004496"/>
    </source>
</evidence>
<keyword evidence="7" id="KW-1185">Reference proteome</keyword>
<dbReference type="STRING" id="400682.A0A1X7UNK7"/>
<dbReference type="InterPro" id="IPR004045">
    <property type="entry name" value="Glutathione_S-Trfase_N"/>
</dbReference>
<dbReference type="PANTHER" id="PTHR43917">
    <property type="match status" value="1"/>
</dbReference>
<dbReference type="GO" id="GO:0006749">
    <property type="term" value="P:glutathione metabolic process"/>
    <property type="evidence" value="ECO:0007669"/>
    <property type="project" value="TreeGrafter"/>
</dbReference>
<evidence type="ECO:0000313" key="7">
    <source>
        <dbReference type="Proteomes" id="UP000007879"/>
    </source>
</evidence>
<dbReference type="AlphaFoldDB" id="A0A1X7UNK7"/>
<dbReference type="SFLD" id="SFLDG00358">
    <property type="entry name" value="Main_(cytGST)"/>
    <property type="match status" value="1"/>
</dbReference>
<gene>
    <name evidence="6" type="primary">100641594</name>
</gene>
<name>A0A1X7UNK7_AMPQE</name>
<evidence type="ECO:0000256" key="3">
    <source>
        <dbReference type="RuleBase" id="RU003494"/>
    </source>
</evidence>
<evidence type="ECO:0008006" key="8">
    <source>
        <dbReference type="Google" id="ProtNLM"/>
    </source>
</evidence>
<comment type="subcellular location">
    <subcellularLocation>
        <location evidence="1">Cytoplasm</location>
    </subcellularLocation>
</comment>
<dbReference type="GO" id="GO:0004364">
    <property type="term" value="F:glutathione transferase activity"/>
    <property type="evidence" value="ECO:0007669"/>
    <property type="project" value="TreeGrafter"/>
</dbReference>
<dbReference type="Gene3D" id="1.20.1050.10">
    <property type="match status" value="1"/>
</dbReference>
<dbReference type="InterPro" id="IPR010987">
    <property type="entry name" value="Glutathione-S-Trfase_C-like"/>
</dbReference>
<dbReference type="InParanoid" id="A0A1X7UNK7"/>
<feature type="domain" description="GST C-terminal" evidence="5">
    <location>
        <begin position="91"/>
        <end position="217"/>
    </location>
</feature>
<accession>A0A1X7UNK7</accession>
<dbReference type="InterPro" id="IPR036282">
    <property type="entry name" value="Glutathione-S-Trfase_C_sf"/>
</dbReference>
<dbReference type="InterPro" id="IPR051369">
    <property type="entry name" value="GST_Theta"/>
</dbReference>
<dbReference type="InterPro" id="IPR004046">
    <property type="entry name" value="GST_C"/>
</dbReference>
<reference evidence="6" key="2">
    <citation type="submission" date="2017-05" db="UniProtKB">
        <authorList>
            <consortium name="EnsemblMetazoa"/>
        </authorList>
    </citation>
    <scope>IDENTIFICATION</scope>
</reference>
<reference evidence="7" key="1">
    <citation type="journal article" date="2010" name="Nature">
        <title>The Amphimedon queenslandica genome and the evolution of animal complexity.</title>
        <authorList>
            <person name="Srivastava M."/>
            <person name="Simakov O."/>
            <person name="Chapman J."/>
            <person name="Fahey B."/>
            <person name="Gauthier M.E."/>
            <person name="Mitros T."/>
            <person name="Richards G.S."/>
            <person name="Conaco C."/>
            <person name="Dacre M."/>
            <person name="Hellsten U."/>
            <person name="Larroux C."/>
            <person name="Putnam N.H."/>
            <person name="Stanke M."/>
            <person name="Adamska M."/>
            <person name="Darling A."/>
            <person name="Degnan S.M."/>
            <person name="Oakley T.H."/>
            <person name="Plachetzki D.C."/>
            <person name="Zhai Y."/>
            <person name="Adamski M."/>
            <person name="Calcino A."/>
            <person name="Cummins S.F."/>
            <person name="Goodstein D.M."/>
            <person name="Harris C."/>
            <person name="Jackson D.J."/>
            <person name="Leys S.P."/>
            <person name="Shu S."/>
            <person name="Woodcroft B.J."/>
            <person name="Vervoort M."/>
            <person name="Kosik K.S."/>
            <person name="Manning G."/>
            <person name="Degnan B.M."/>
            <person name="Rokhsar D.S."/>
        </authorList>
    </citation>
    <scope>NUCLEOTIDE SEQUENCE [LARGE SCALE GENOMIC DNA]</scope>
</reference>
<proteinExistence type="inferred from homology"/>
<evidence type="ECO:0000259" key="4">
    <source>
        <dbReference type="PROSITE" id="PS50404"/>
    </source>
</evidence>
<dbReference type="EnsemblMetazoa" id="Aqu2.1.29099_001">
    <property type="protein sequence ID" value="Aqu2.1.29099_001"/>
    <property type="gene ID" value="Aqu2.1.29099"/>
</dbReference>
<evidence type="ECO:0000259" key="5">
    <source>
        <dbReference type="PROSITE" id="PS50405"/>
    </source>
</evidence>
<organism evidence="6">
    <name type="scientific">Amphimedon queenslandica</name>
    <name type="common">Sponge</name>
    <dbReference type="NCBI Taxonomy" id="400682"/>
    <lineage>
        <taxon>Eukaryota</taxon>
        <taxon>Metazoa</taxon>
        <taxon>Porifera</taxon>
        <taxon>Demospongiae</taxon>
        <taxon>Heteroscleromorpha</taxon>
        <taxon>Haplosclerida</taxon>
        <taxon>Niphatidae</taxon>
        <taxon>Amphimedon</taxon>
    </lineage>
</organism>
<dbReference type="InterPro" id="IPR036249">
    <property type="entry name" value="Thioredoxin-like_sf"/>
</dbReference>
<protein>
    <recommendedName>
        <fullName evidence="8">Glutathione transferase</fullName>
    </recommendedName>
</protein>
<dbReference type="SUPFAM" id="SSF47616">
    <property type="entry name" value="GST C-terminal domain-like"/>
    <property type="match status" value="1"/>
</dbReference>
<feature type="domain" description="GST N-terminal" evidence="4">
    <location>
        <begin position="3"/>
        <end position="85"/>
    </location>
</feature>
<evidence type="ECO:0000313" key="6">
    <source>
        <dbReference type="EnsemblMetazoa" id="Aqu2.1.29099_001"/>
    </source>
</evidence>
<sequence>MSAQLRLLADTVSPPCRAVMLLLAANNIPYEYVKISLKESENLSDPELGSINPSRRLPAIEDNGYTLFESTAILKYICNKHGLADHWYPKDLKKQGKVDEALGWFPQNLRCGAYYLTAVLPRKSGKCTPEAILEQSQTTIKKSVMVVEDYFLKSTRFVAGDEISIADLLYASEVTQYLKMGVNLAEGRPKMTQWLSDVKEALQPHYDEIYKEEYRTIEAKIFFAEMKYY</sequence>
<dbReference type="InterPro" id="IPR040079">
    <property type="entry name" value="Glutathione_S-Trfase"/>
</dbReference>